<evidence type="ECO:0000313" key="3">
    <source>
        <dbReference type="Proteomes" id="UP000287243"/>
    </source>
</evidence>
<proteinExistence type="predicted"/>
<dbReference type="OrthoDB" id="3896938at2"/>
<dbReference type="Proteomes" id="UP000287243">
    <property type="component" value="Chromosome"/>
</dbReference>
<dbReference type="CDD" id="cd02440">
    <property type="entry name" value="AdoMet_MTases"/>
    <property type="match status" value="1"/>
</dbReference>
<dbReference type="InterPro" id="IPR029063">
    <property type="entry name" value="SAM-dependent_MTases_sf"/>
</dbReference>
<gene>
    <name evidence="2" type="ORF">BU251_04290</name>
</gene>
<dbReference type="InterPro" id="IPR041698">
    <property type="entry name" value="Methyltransf_25"/>
</dbReference>
<dbReference type="AlphaFoldDB" id="A0A410P480"/>
<sequence>MTEPKKRRHSTTFRILFCDDIVPRCVPLTYRLYLLAVKWTRSLAKRIPRKKSGAITKTQEETFMQEACLGPAKIPVINKTFMERETDLAETRTHALALALEDLRTRLQTSGLRCTSAAGSFKAKDFISEKERNKLWENAWILTHAMPQATDIVLDLGGASTVFSFYVASLGCSTHVLDYDWGQHGLIYNARYAARRMGWNMRLYNRDLARPLPFRNESFDKIYCICVLEHLPPEVRRKTMQEINRVLKPGGMVAVTFDYDAGRNDPRLDKGLRYGLKDRLLRDVVEPAGVEIVGNQILFDNCPDSFFLGSLFMKKPNMRS</sequence>
<protein>
    <recommendedName>
        <fullName evidence="1">Methyltransferase domain-containing protein</fullName>
    </recommendedName>
</protein>
<dbReference type="EMBL" id="CP019384">
    <property type="protein sequence ID" value="QAT17007.1"/>
    <property type="molecule type" value="Genomic_DNA"/>
</dbReference>
<evidence type="ECO:0000259" key="1">
    <source>
        <dbReference type="Pfam" id="PF13649"/>
    </source>
</evidence>
<dbReference type="SUPFAM" id="SSF53335">
    <property type="entry name" value="S-adenosyl-L-methionine-dependent methyltransferases"/>
    <property type="match status" value="1"/>
</dbReference>
<dbReference type="Pfam" id="PF13649">
    <property type="entry name" value="Methyltransf_25"/>
    <property type="match status" value="1"/>
</dbReference>
<organism evidence="2 3">
    <name type="scientific">Velamenicoccus archaeovorus</name>
    <dbReference type="NCBI Taxonomy" id="1930593"/>
    <lineage>
        <taxon>Bacteria</taxon>
        <taxon>Pseudomonadati</taxon>
        <taxon>Candidatus Omnitrophota</taxon>
        <taxon>Candidatus Velamenicoccus</taxon>
    </lineage>
</organism>
<dbReference type="RefSeq" id="WP_128699648.1">
    <property type="nucleotide sequence ID" value="NZ_CP019384.1"/>
</dbReference>
<dbReference type="KEGG" id="vai:BU251_04290"/>
<feature type="domain" description="Methyltransferase" evidence="1">
    <location>
        <begin position="153"/>
        <end position="251"/>
    </location>
</feature>
<reference evidence="2 3" key="1">
    <citation type="submission" date="2017-01" db="EMBL/GenBank/DDBJ databases">
        <title>First insights into the biology of 'candidatus Vampirococcus archaeovorus'.</title>
        <authorList>
            <person name="Kizina J."/>
            <person name="Jordan S."/>
            <person name="Stueber K."/>
            <person name="Reinhardt R."/>
            <person name="Harder J."/>
        </authorList>
    </citation>
    <scope>NUCLEOTIDE SEQUENCE [LARGE SCALE GENOMIC DNA]</scope>
    <source>
        <strain evidence="2 3">LiM</strain>
    </source>
</reference>
<name>A0A410P480_VELA1</name>
<dbReference type="Gene3D" id="3.40.50.150">
    <property type="entry name" value="Vaccinia Virus protein VP39"/>
    <property type="match status" value="1"/>
</dbReference>
<keyword evidence="3" id="KW-1185">Reference proteome</keyword>
<accession>A0A410P480</accession>
<evidence type="ECO:0000313" key="2">
    <source>
        <dbReference type="EMBL" id="QAT17007.1"/>
    </source>
</evidence>